<gene>
    <name evidence="2" type="ORF">FOZ60_005512</name>
</gene>
<dbReference type="Proteomes" id="UP000541610">
    <property type="component" value="Unassembled WGS sequence"/>
</dbReference>
<comment type="caution">
    <text evidence="2">The sequence shown here is derived from an EMBL/GenBank/DDBJ whole genome shotgun (WGS) entry which is preliminary data.</text>
</comment>
<evidence type="ECO:0000313" key="3">
    <source>
        <dbReference type="Proteomes" id="UP000541610"/>
    </source>
</evidence>
<dbReference type="AlphaFoldDB" id="A0A7J6PH05"/>
<name>A0A7J6PH05_PEROL</name>
<evidence type="ECO:0000313" key="2">
    <source>
        <dbReference type="EMBL" id="KAF4695187.1"/>
    </source>
</evidence>
<proteinExistence type="predicted"/>
<accession>A0A7J6PH05</accession>
<organism evidence="2 3">
    <name type="scientific">Perkinsus olseni</name>
    <name type="common">Perkinsus atlanticus</name>
    <dbReference type="NCBI Taxonomy" id="32597"/>
    <lineage>
        <taxon>Eukaryota</taxon>
        <taxon>Sar</taxon>
        <taxon>Alveolata</taxon>
        <taxon>Perkinsozoa</taxon>
        <taxon>Perkinsea</taxon>
        <taxon>Perkinsida</taxon>
        <taxon>Perkinsidae</taxon>
        <taxon>Perkinsus</taxon>
    </lineage>
</organism>
<feature type="compositionally biased region" description="Polar residues" evidence="1">
    <location>
        <begin position="37"/>
        <end position="46"/>
    </location>
</feature>
<feature type="compositionally biased region" description="Low complexity" evidence="1">
    <location>
        <begin position="81"/>
        <end position="123"/>
    </location>
</feature>
<reference evidence="2 3" key="1">
    <citation type="submission" date="2020-04" db="EMBL/GenBank/DDBJ databases">
        <title>Perkinsus olseni comparative genomics.</title>
        <authorList>
            <person name="Bogema D.R."/>
        </authorList>
    </citation>
    <scope>NUCLEOTIDE SEQUENCE [LARGE SCALE GENOMIC DNA]</scope>
    <source>
        <strain evidence="2">00978-12</strain>
    </source>
</reference>
<feature type="compositionally biased region" description="Basic and acidic residues" evidence="1">
    <location>
        <begin position="25"/>
        <end position="35"/>
    </location>
</feature>
<protein>
    <submittedName>
        <fullName evidence="2">Uncharacterized protein</fullName>
    </submittedName>
</protein>
<evidence type="ECO:0000256" key="1">
    <source>
        <dbReference type="SAM" id="MobiDB-lite"/>
    </source>
</evidence>
<sequence>MNGHIDYQGARHIQLVTVPFLAPTRTKETGVEPHNRSVLSSRTISGQVPLLRNLRGESSSTAEEEVDELIPEPDRIKSESSEGPPSATEGPPSSTESPPSSTESPPSSAEDSSCCSSTISGTPLEVFLSS</sequence>
<dbReference type="EMBL" id="JABANP010000023">
    <property type="protein sequence ID" value="KAF4695187.1"/>
    <property type="molecule type" value="Genomic_DNA"/>
</dbReference>
<feature type="region of interest" description="Disordered" evidence="1">
    <location>
        <begin position="22"/>
        <end position="130"/>
    </location>
</feature>
<feature type="compositionally biased region" description="Acidic residues" evidence="1">
    <location>
        <begin position="62"/>
        <end position="71"/>
    </location>
</feature>